<proteinExistence type="predicted"/>
<sequence length="86" mass="9332">MEHQFDAVLTGSDSKIEGVVDSIAGDAGVQAYEFKSLDDSLHLIIARNENGNWERIGGTDPYFSGWVDELAEQIGFASSAQSPIQE</sequence>
<dbReference type="OrthoDB" id="799945at2"/>
<comment type="caution">
    <text evidence="1">The sequence shown here is derived from an EMBL/GenBank/DDBJ whole genome shotgun (WGS) entry which is preliminary data.</text>
</comment>
<evidence type="ECO:0000313" key="1">
    <source>
        <dbReference type="EMBL" id="MVN91168.1"/>
    </source>
</evidence>
<keyword evidence="2" id="KW-1185">Reference proteome</keyword>
<dbReference type="AlphaFoldDB" id="A0A6I4IB53"/>
<gene>
    <name evidence="1" type="ORF">GO816_08545</name>
</gene>
<dbReference type="EMBL" id="WQLA01000003">
    <property type="protein sequence ID" value="MVN91168.1"/>
    <property type="molecule type" value="Genomic_DNA"/>
</dbReference>
<dbReference type="Proteomes" id="UP000434850">
    <property type="component" value="Unassembled WGS sequence"/>
</dbReference>
<organism evidence="1 2">
    <name type="scientific">Mucilaginibacter aquatilis</name>
    <dbReference type="NCBI Taxonomy" id="1517760"/>
    <lineage>
        <taxon>Bacteria</taxon>
        <taxon>Pseudomonadati</taxon>
        <taxon>Bacteroidota</taxon>
        <taxon>Sphingobacteriia</taxon>
        <taxon>Sphingobacteriales</taxon>
        <taxon>Sphingobacteriaceae</taxon>
        <taxon>Mucilaginibacter</taxon>
    </lineage>
</organism>
<protein>
    <submittedName>
        <fullName evidence="1">Uncharacterized protein</fullName>
    </submittedName>
</protein>
<name>A0A6I4IB53_9SPHI</name>
<dbReference type="RefSeq" id="WP_157541234.1">
    <property type="nucleotide sequence ID" value="NZ_WQLA01000003.1"/>
</dbReference>
<evidence type="ECO:0000313" key="2">
    <source>
        <dbReference type="Proteomes" id="UP000434850"/>
    </source>
</evidence>
<accession>A0A6I4IB53</accession>
<reference evidence="1 2" key="1">
    <citation type="submission" date="2019-12" db="EMBL/GenBank/DDBJ databases">
        <title>Mucilaginibacter sp. HME9299 genome sequencing and assembly.</title>
        <authorList>
            <person name="Kang H."/>
            <person name="Kim H."/>
            <person name="Joh K."/>
        </authorList>
    </citation>
    <scope>NUCLEOTIDE SEQUENCE [LARGE SCALE GENOMIC DNA]</scope>
    <source>
        <strain evidence="1 2">HME9299</strain>
    </source>
</reference>